<proteinExistence type="predicted"/>
<dbReference type="SMART" id="SM00369">
    <property type="entry name" value="LRR_TYP"/>
    <property type="match status" value="7"/>
</dbReference>
<feature type="compositionally biased region" description="Low complexity" evidence="3">
    <location>
        <begin position="93"/>
        <end position="106"/>
    </location>
</feature>
<keyword evidence="2" id="KW-0677">Repeat</keyword>
<accession>C5P6D9</accession>
<dbReference type="Pfam" id="PF13855">
    <property type="entry name" value="LRR_8"/>
    <property type="match status" value="1"/>
</dbReference>
<dbReference type="SUPFAM" id="SSF52058">
    <property type="entry name" value="L domain-like"/>
    <property type="match status" value="1"/>
</dbReference>
<dbReference type="SMART" id="SM00365">
    <property type="entry name" value="LRR_SD22"/>
    <property type="match status" value="7"/>
</dbReference>
<dbReference type="InterPro" id="IPR001611">
    <property type="entry name" value="Leu-rich_rpt"/>
</dbReference>
<evidence type="ECO:0000313" key="5">
    <source>
        <dbReference type="Proteomes" id="UP000009084"/>
    </source>
</evidence>
<feature type="compositionally biased region" description="Basic and acidic residues" evidence="3">
    <location>
        <begin position="499"/>
        <end position="508"/>
    </location>
</feature>
<feature type="compositionally biased region" description="Polar residues" evidence="3">
    <location>
        <begin position="107"/>
        <end position="132"/>
    </location>
</feature>
<feature type="compositionally biased region" description="Low complexity" evidence="3">
    <location>
        <begin position="60"/>
        <end position="82"/>
    </location>
</feature>
<feature type="compositionally biased region" description="Low complexity" evidence="3">
    <location>
        <begin position="946"/>
        <end position="960"/>
    </location>
</feature>
<gene>
    <name evidence="4" type="ORF">CPC735_023250</name>
</gene>
<dbReference type="PANTHER" id="PTHR47566">
    <property type="match status" value="1"/>
</dbReference>
<reference evidence="4 5" key="1">
    <citation type="journal article" date="2009" name="Genome Res.">
        <title>Comparative genomic analyses of the human fungal pathogens Coccidioides and their relatives.</title>
        <authorList>
            <person name="Sharpton T.J."/>
            <person name="Stajich J.E."/>
            <person name="Rounsley S.D."/>
            <person name="Gardner M.J."/>
            <person name="Wortman J.R."/>
            <person name="Jordar V.S."/>
            <person name="Maiti R."/>
            <person name="Kodira C.D."/>
            <person name="Neafsey D.E."/>
            <person name="Zeng Q."/>
            <person name="Hung C.-Y."/>
            <person name="McMahan C."/>
            <person name="Muszewska A."/>
            <person name="Grynberg M."/>
            <person name="Mandel M.A."/>
            <person name="Kellner E.M."/>
            <person name="Barker B.M."/>
            <person name="Galgiani J.N."/>
            <person name="Orbach M.J."/>
            <person name="Kirkland T.N."/>
            <person name="Cole G.T."/>
            <person name="Henn M.R."/>
            <person name="Birren B.W."/>
            <person name="Taylor J.W."/>
        </authorList>
    </citation>
    <scope>NUCLEOTIDE SEQUENCE [LARGE SCALE GENOMIC DNA]</scope>
    <source>
        <strain evidence="5">C735</strain>
    </source>
</reference>
<feature type="region of interest" description="Disordered" evidence="3">
    <location>
        <begin position="604"/>
        <end position="660"/>
    </location>
</feature>
<feature type="region of interest" description="Disordered" evidence="3">
    <location>
        <begin position="1"/>
        <end position="186"/>
    </location>
</feature>
<feature type="compositionally biased region" description="Basic and acidic residues" evidence="3">
    <location>
        <begin position="134"/>
        <end position="144"/>
    </location>
</feature>
<evidence type="ECO:0000256" key="2">
    <source>
        <dbReference type="ARBA" id="ARBA00022737"/>
    </source>
</evidence>
<feature type="region of interest" description="Disordered" evidence="3">
    <location>
        <begin position="387"/>
        <end position="446"/>
    </location>
</feature>
<dbReference type="InterPro" id="IPR025875">
    <property type="entry name" value="Leu-rich_rpt_4"/>
</dbReference>
<dbReference type="PROSITE" id="PS51450">
    <property type="entry name" value="LRR"/>
    <property type="match status" value="5"/>
</dbReference>
<dbReference type="GO" id="GO:0061499">
    <property type="term" value="C:outer plaque of mitotic spindle pole body"/>
    <property type="evidence" value="ECO:0007669"/>
    <property type="project" value="TreeGrafter"/>
</dbReference>
<feature type="region of interest" description="Disordered" evidence="3">
    <location>
        <begin position="700"/>
        <end position="736"/>
    </location>
</feature>
<protein>
    <submittedName>
        <fullName evidence="4">Leucine Rich Repeat family protein</fullName>
    </submittedName>
</protein>
<evidence type="ECO:0000256" key="3">
    <source>
        <dbReference type="SAM" id="MobiDB-lite"/>
    </source>
</evidence>
<dbReference type="InterPro" id="IPR003591">
    <property type="entry name" value="Leu-rich_rpt_typical-subtyp"/>
</dbReference>
<dbReference type="Proteomes" id="UP000009084">
    <property type="component" value="Unassembled WGS sequence"/>
</dbReference>
<dbReference type="EMBL" id="ACFW01000025">
    <property type="protein sequence ID" value="EER26989.1"/>
    <property type="molecule type" value="Genomic_DNA"/>
</dbReference>
<dbReference type="GO" id="GO:1902412">
    <property type="term" value="P:regulation of mitotic cytokinesis"/>
    <property type="evidence" value="ECO:0007669"/>
    <property type="project" value="TreeGrafter"/>
</dbReference>
<dbReference type="HOGENOM" id="CLU_002093_1_0_1"/>
<name>C5P6D9_COCP7</name>
<comment type="caution">
    <text evidence="4">The sequence shown here is derived from an EMBL/GenBank/DDBJ whole genome shotgun (WGS) entry which is preliminary data.</text>
</comment>
<keyword evidence="1" id="KW-0433">Leucine-rich repeat</keyword>
<dbReference type="GO" id="GO:0031028">
    <property type="term" value="P:septation initiation signaling"/>
    <property type="evidence" value="ECO:0007669"/>
    <property type="project" value="TreeGrafter"/>
</dbReference>
<evidence type="ECO:0000256" key="1">
    <source>
        <dbReference type="ARBA" id="ARBA00022614"/>
    </source>
</evidence>
<feature type="compositionally biased region" description="Polar residues" evidence="3">
    <location>
        <begin position="165"/>
        <end position="175"/>
    </location>
</feature>
<feature type="region of interest" description="Disordered" evidence="3">
    <location>
        <begin position="925"/>
        <end position="979"/>
    </location>
</feature>
<sequence length="1727" mass="190972">MAAKEPWLDGLSDDWVPHSRLSTMNRSPKHSRRPNLSALPHSAVDEPNSVRSDKHHRKPSISIAPSRRRSPASLKPSSPLSSQCATAKDSLRSRSSSVKSASRSSKPTLNTLTEVASTMNVRPANTKQSGNTPEWKRRLLRGDAPEGESGDLFGPIGLQKLFTPPSGSESVTRANLSRRNERSKLSLRSRLSGNAQKYEVGTLSSKGDSQKLKLLRSWDKENASLTWMERMSEVSPADLSRLLRESQLSINEMDMAWLKQDFSRLSLDSTEDLMGETRSQSASGLEETRNEAISPIPVPTSDMLKDRNSLHVRRPNSSASDSYCELQPEYTEDYANIDDSFDITSHSLPEGLSMGTQEFASVSARRGYLDETSLHSRFLSPSLTPSQLPPYGAASRFQNHLSSGDRLDSSRLAPAKLPHPFTPKKQTNKDSRPPGRNVMKPSGSPLKLFANHDTFTNNKLLRRMSQFEETFEATLEEGTSCAIESADISHNEVDIQENEKATDFEGQRALRSASRPQPEEPDYQKEAASFCSSKHVDKRVLNSPTKGSAPKRRRTLVSATQPSPAWHEPIIESAEFSSVVASPQQHDEATVAVTDSKDNRFALSHPARLNDLPRPPSKQTEARASSLTSPSKTMRSRDNSSGSKVINHGPATNPIRKGSITTQDFLDEASKIMNHIRRRGGPRNGLPDLEESVIVSEEDYGDNFSEPSTQEGFSRPPSREGGGVQQPKSFNEPDPRIISHLKRYEDSDELDVFMGASVMSLRLRSRQRADRKLDAHAEESSPTNARIHESVHHLHPTHQHATEGNFSSNDLGISKEELKTVASTGSIADSSTGSARAKGIISSQMVSHLIPEKVGAMTYDRTHHIWIRGGISPEQHITSFISEDDPFRDIPDLSVDELRELMAIRSVPGHAKKPEQLRREDNAFQETDEHQKQAPQKGSRPRTQESTSSVQSKSTRSTSSGAQPDTRATSWATKDLTSSPAHQIALKLDTSQGAQEAEHDNGYPSPIPSPITGDKKQARAVTITFSSPLVSHIAYGDGDSAHDESRTRSPAGDFVETAFETKGSIERQRSSLKMPSPRSSLPAGNRSGRPVSRIDERDEDLFEELSELNQDLSVLPAREELSLVAARDPHLDTSYNFHLSPLAEFTVNQIDESFKLELSYVAERTFPRSLRQVHGTFALAAEELIKHITDVEPYEAYWEHLRRLNLRSKKLITLLGLNKYCPRLEELDASDNSIGQLSGVPTNIRSLNISRNCLTNLTAWGHLSNLQYLDVSNNELENLDGVSGLVHLRSLKANNNKLTCINGIFNLDGLLSFKARNNLLTSVDFKSADLFRLTSLDLSGNQISSVVSIDSLDALETLDLRYNEIQDFTVSGRLQQLHSLKLSHNHIRGLNISEFPSLKLLYLDCNHLSTIDGLEICQHLDTLSVREQTAFEEEDRLYPPTVDLDLSGNVSIRKLYLSCNKLSPSLLAPASSVSSLRLLDLASCGLESLPMTFGKRFPNLSTLNLNFNAISDVGSLDGISKLSRLFMVGNRVSRLRRFCQVLRLVGGKEGSLSRVDVRGNPLTVGFYPSPVFGNGKSITAPGDGEHTGRKAQQLIKRRARESSDGDNDDGVLAPIGGHADIARVEGGEHVSLIRPEAEDVEVEIDDPYTVPLVNPAADEKYLVHLDEATRLRRRVVELMIHAATSSRLKVLDGLDLGGGASEKGIVNMKKDWVWRRLVELGVLKKRD</sequence>
<dbReference type="Gene3D" id="3.80.10.10">
    <property type="entry name" value="Ribonuclease Inhibitor"/>
    <property type="match status" value="2"/>
</dbReference>
<feature type="compositionally biased region" description="Polar residues" evidence="3">
    <location>
        <begin position="617"/>
        <end position="644"/>
    </location>
</feature>
<feature type="compositionally biased region" description="Polar residues" evidence="3">
    <location>
        <begin position="961"/>
        <end position="979"/>
    </location>
</feature>
<dbReference type="VEuPathDB" id="FungiDB:CPC735_023250"/>
<feature type="region of interest" description="Disordered" evidence="3">
    <location>
        <begin position="1061"/>
        <end position="1092"/>
    </location>
</feature>
<dbReference type="GO" id="GO:0035591">
    <property type="term" value="F:signaling adaptor activity"/>
    <property type="evidence" value="ECO:0007669"/>
    <property type="project" value="TreeGrafter"/>
</dbReference>
<dbReference type="InterPro" id="IPR032675">
    <property type="entry name" value="LRR_dom_sf"/>
</dbReference>
<evidence type="ECO:0000313" key="4">
    <source>
        <dbReference type="EMBL" id="EER26989.1"/>
    </source>
</evidence>
<feature type="region of interest" description="Disordered" evidence="3">
    <location>
        <begin position="499"/>
        <end position="567"/>
    </location>
</feature>
<dbReference type="InterPro" id="IPR052574">
    <property type="entry name" value="CDIRP"/>
</dbReference>
<dbReference type="Pfam" id="PF12799">
    <property type="entry name" value="LRR_4"/>
    <property type="match status" value="1"/>
</dbReference>
<dbReference type="OrthoDB" id="7451790at2759"/>
<organism evidence="4 5">
    <name type="scientific">Coccidioides posadasii (strain C735)</name>
    <name type="common">Valley fever fungus</name>
    <dbReference type="NCBI Taxonomy" id="222929"/>
    <lineage>
        <taxon>Eukaryota</taxon>
        <taxon>Fungi</taxon>
        <taxon>Dikarya</taxon>
        <taxon>Ascomycota</taxon>
        <taxon>Pezizomycotina</taxon>
        <taxon>Eurotiomycetes</taxon>
        <taxon>Eurotiomycetidae</taxon>
        <taxon>Onygenales</taxon>
        <taxon>Onygenaceae</taxon>
        <taxon>Coccidioides</taxon>
    </lineage>
</organism>
<dbReference type="KEGG" id="cpw:9694629"/>
<feature type="region of interest" description="Disordered" evidence="3">
    <location>
        <begin position="991"/>
        <end position="1018"/>
    </location>
</feature>
<dbReference type="PANTHER" id="PTHR47566:SF1">
    <property type="entry name" value="PROTEIN NUD1"/>
    <property type="match status" value="1"/>
</dbReference>